<dbReference type="InterPro" id="IPR011992">
    <property type="entry name" value="EF-hand-dom_pair"/>
</dbReference>
<accession>A0AAN8XCM5</accession>
<comment type="caution">
    <text evidence="1">The sequence shown here is derived from an EMBL/GenBank/DDBJ whole genome shotgun (WGS) entry which is preliminary data.</text>
</comment>
<sequence length="125" mass="13936">MRQKIRFTDYIVFQHLSDKADNTALIILADDDEDIIHSKLKKNGRGNSRVEVITKHRSEMPRRLSPAEEEEARQCFAIFGKNGQIPTKELGTALRSLGVNPTNAEVKAVAAELGNPPTVDFSSFL</sequence>
<reference evidence="1 2" key="1">
    <citation type="submission" date="2023-11" db="EMBL/GenBank/DDBJ databases">
        <title>Halocaridina rubra genome assembly.</title>
        <authorList>
            <person name="Smith C."/>
        </authorList>
    </citation>
    <scope>NUCLEOTIDE SEQUENCE [LARGE SCALE GENOMIC DNA]</scope>
    <source>
        <strain evidence="1">EP-1</strain>
        <tissue evidence="1">Whole</tissue>
    </source>
</reference>
<proteinExistence type="predicted"/>
<evidence type="ECO:0000313" key="1">
    <source>
        <dbReference type="EMBL" id="KAK7076460.1"/>
    </source>
</evidence>
<organism evidence="1 2">
    <name type="scientific">Halocaridina rubra</name>
    <name type="common">Hawaiian red shrimp</name>
    <dbReference type="NCBI Taxonomy" id="373956"/>
    <lineage>
        <taxon>Eukaryota</taxon>
        <taxon>Metazoa</taxon>
        <taxon>Ecdysozoa</taxon>
        <taxon>Arthropoda</taxon>
        <taxon>Crustacea</taxon>
        <taxon>Multicrustacea</taxon>
        <taxon>Malacostraca</taxon>
        <taxon>Eumalacostraca</taxon>
        <taxon>Eucarida</taxon>
        <taxon>Decapoda</taxon>
        <taxon>Pleocyemata</taxon>
        <taxon>Caridea</taxon>
        <taxon>Atyoidea</taxon>
        <taxon>Atyidae</taxon>
        <taxon>Halocaridina</taxon>
    </lineage>
</organism>
<dbReference type="Proteomes" id="UP001381693">
    <property type="component" value="Unassembled WGS sequence"/>
</dbReference>
<dbReference type="SUPFAM" id="SSF47473">
    <property type="entry name" value="EF-hand"/>
    <property type="match status" value="1"/>
</dbReference>
<evidence type="ECO:0000313" key="2">
    <source>
        <dbReference type="Proteomes" id="UP001381693"/>
    </source>
</evidence>
<gene>
    <name evidence="1" type="ORF">SK128_005658</name>
</gene>
<dbReference type="EMBL" id="JAXCGZ010009661">
    <property type="protein sequence ID" value="KAK7076460.1"/>
    <property type="molecule type" value="Genomic_DNA"/>
</dbReference>
<dbReference type="Gene3D" id="1.10.238.10">
    <property type="entry name" value="EF-hand"/>
    <property type="match status" value="1"/>
</dbReference>
<name>A0AAN8XCM5_HALRR</name>
<dbReference type="AlphaFoldDB" id="A0AAN8XCM5"/>
<keyword evidence="2" id="KW-1185">Reference proteome</keyword>
<feature type="non-terminal residue" evidence="1">
    <location>
        <position position="125"/>
    </location>
</feature>
<protein>
    <submittedName>
        <fullName evidence="1">Uncharacterized protein</fullName>
    </submittedName>
</protein>